<reference evidence="3" key="1">
    <citation type="submission" date="2020-06" db="EMBL/GenBank/DDBJ databases">
        <title>A novel thermopfilic bacterium from Erzurum, Turkey.</title>
        <authorList>
            <person name="Adiguzel A."/>
            <person name="Ay H."/>
            <person name="Baltaci M.O."/>
        </authorList>
    </citation>
    <scope>NUCLEOTIDE SEQUENCE</scope>
    <source>
        <strain evidence="3">P2</strain>
    </source>
</reference>
<keyword evidence="4" id="KW-1185">Reference proteome</keyword>
<feature type="domain" description="Phage shock protein PspC N-terminal" evidence="2">
    <location>
        <begin position="3"/>
        <end position="52"/>
    </location>
</feature>
<protein>
    <submittedName>
        <fullName evidence="3">PspC domain-containing protein</fullName>
    </submittedName>
</protein>
<proteinExistence type="predicted"/>
<dbReference type="InterPro" id="IPR007168">
    <property type="entry name" value="Phageshock_PspC_N"/>
</dbReference>
<dbReference type="Proteomes" id="UP000625804">
    <property type="component" value="Unassembled WGS sequence"/>
</dbReference>
<evidence type="ECO:0000259" key="2">
    <source>
        <dbReference type="Pfam" id="PF04024"/>
    </source>
</evidence>
<name>A0A8J8GFP3_9BACI</name>
<dbReference type="Pfam" id="PF04024">
    <property type="entry name" value="PspC"/>
    <property type="match status" value="1"/>
</dbReference>
<dbReference type="RefSeq" id="WP_173732287.1">
    <property type="nucleotide sequence ID" value="NZ_JABTTE010000028.1"/>
</dbReference>
<gene>
    <name evidence="3" type="ORF">HR057_15175</name>
</gene>
<accession>A0A8J8GFP3</accession>
<feature type="transmembrane region" description="Helical" evidence="1">
    <location>
        <begin position="30"/>
        <end position="52"/>
    </location>
</feature>
<organism evidence="3 4">
    <name type="scientific">Calidifontibacillus erzurumensis</name>
    <dbReference type="NCBI Taxonomy" id="2741433"/>
    <lineage>
        <taxon>Bacteria</taxon>
        <taxon>Bacillati</taxon>
        <taxon>Bacillota</taxon>
        <taxon>Bacilli</taxon>
        <taxon>Bacillales</taxon>
        <taxon>Bacillaceae</taxon>
        <taxon>Calidifontibacillus/Schinkia group</taxon>
        <taxon>Calidifontibacillus</taxon>
    </lineage>
</organism>
<sequence>MLQKLTKSSSDKVFLGICGGMANLLGISSFIVRLIFLFTFSVSIWVYVLLAWELKNKPPLL</sequence>
<dbReference type="AlphaFoldDB" id="A0A8J8GFP3"/>
<evidence type="ECO:0000256" key="1">
    <source>
        <dbReference type="SAM" id="Phobius"/>
    </source>
</evidence>
<keyword evidence="1" id="KW-0472">Membrane</keyword>
<keyword evidence="1" id="KW-0812">Transmembrane</keyword>
<keyword evidence="1" id="KW-1133">Transmembrane helix</keyword>
<comment type="caution">
    <text evidence="3">The sequence shown here is derived from an EMBL/GenBank/DDBJ whole genome shotgun (WGS) entry which is preliminary data.</text>
</comment>
<dbReference type="EMBL" id="JABTTE010000028">
    <property type="protein sequence ID" value="NSL53085.1"/>
    <property type="molecule type" value="Genomic_DNA"/>
</dbReference>
<evidence type="ECO:0000313" key="3">
    <source>
        <dbReference type="EMBL" id="NSL53085.1"/>
    </source>
</evidence>
<evidence type="ECO:0000313" key="4">
    <source>
        <dbReference type="Proteomes" id="UP000625804"/>
    </source>
</evidence>